<dbReference type="HOGENOM" id="CLU_1072666_0_0_6"/>
<dbReference type="KEGG" id="mec:Q7C_804"/>
<dbReference type="OrthoDB" id="6872885at2"/>
<protein>
    <submittedName>
        <fullName evidence="1">Uncharacterized protein</fullName>
    </submittedName>
</protein>
<gene>
    <name evidence="1" type="ordered locus">Q7C_804</name>
</gene>
<reference evidence="1 2" key="1">
    <citation type="journal article" date="2012" name="J. Bacteriol.">
        <title>Complete genome sequences of Methylophaga sp. strain JAM1 and Methylophaga sp. strain JAM7.</title>
        <authorList>
            <person name="Villeneuve C."/>
            <person name="Martineau C."/>
            <person name="Mauffrey F."/>
            <person name="Villemur R."/>
        </authorList>
    </citation>
    <scope>NUCLEOTIDE SEQUENCE [LARGE SCALE GENOMIC DNA]</scope>
    <source>
        <strain evidence="1 2">JAM7</strain>
    </source>
</reference>
<organism evidence="1 2">
    <name type="scientific">Methylophaga frappieri (strain ATCC BAA-2434 / DSM 25690 / JAM7)</name>
    <dbReference type="NCBI Taxonomy" id="754477"/>
    <lineage>
        <taxon>Bacteria</taxon>
        <taxon>Pseudomonadati</taxon>
        <taxon>Pseudomonadota</taxon>
        <taxon>Gammaproteobacteria</taxon>
        <taxon>Thiotrichales</taxon>
        <taxon>Piscirickettsiaceae</taxon>
        <taxon>Methylophaga</taxon>
    </lineage>
</organism>
<dbReference type="PATRIC" id="fig|754477.3.peg.793"/>
<keyword evidence="2" id="KW-1185">Reference proteome</keyword>
<dbReference type="eggNOG" id="ENOG5032UKF">
    <property type="taxonomic scope" value="Bacteria"/>
</dbReference>
<dbReference type="RefSeq" id="WP_014703394.1">
    <property type="nucleotide sequence ID" value="NC_017856.1"/>
</dbReference>
<evidence type="ECO:0000313" key="2">
    <source>
        <dbReference type="Proteomes" id="UP000009145"/>
    </source>
</evidence>
<proteinExistence type="predicted"/>
<dbReference type="STRING" id="754477.Q7C_804"/>
<dbReference type="Proteomes" id="UP000009145">
    <property type="component" value="Chromosome"/>
</dbReference>
<evidence type="ECO:0000313" key="1">
    <source>
        <dbReference type="EMBL" id="AFJ01973.1"/>
    </source>
</evidence>
<accession>I1YGD0</accession>
<dbReference type="AlphaFoldDB" id="I1YGD0"/>
<name>I1YGD0_METFJ</name>
<sequence precursor="true">MAQDKSASDLLALLIDLPEGVGRSLIVYMGLFRSSSRDLANDRALRLANEVLELSDDKSRLAVAMNETVQAMRIKQDEGSFKPLTNHNYLKRVIETVSVSSAVNTSAGQLPAAAARQSKSAMTIDMLKNYPNLEGIDEWFTKTICGAMAEMMLMGLENVPAYDTIPMVVDRFISGMWPKRNWDRKNHFRGENRLYRAFMETAETTNRWPSIKDVLSLIPSQ</sequence>
<dbReference type="EMBL" id="CP003380">
    <property type="protein sequence ID" value="AFJ01973.1"/>
    <property type="molecule type" value="Genomic_DNA"/>
</dbReference>